<dbReference type="OrthoDB" id="102574at2"/>
<protein>
    <submittedName>
        <fullName evidence="4">Lipopolysaccharide export system protein LptA</fullName>
    </submittedName>
</protein>
<evidence type="ECO:0000313" key="4">
    <source>
        <dbReference type="EMBL" id="RZU43125.1"/>
    </source>
</evidence>
<feature type="compositionally biased region" description="Low complexity" evidence="1">
    <location>
        <begin position="481"/>
        <end position="491"/>
    </location>
</feature>
<proteinExistence type="predicted"/>
<dbReference type="Pfam" id="PF03968">
    <property type="entry name" value="LptD_N"/>
    <property type="match status" value="2"/>
</dbReference>
<dbReference type="Proteomes" id="UP000292958">
    <property type="component" value="Unassembled WGS sequence"/>
</dbReference>
<feature type="domain" description="Organic solvent tolerance-like N-terminal" evidence="3">
    <location>
        <begin position="529"/>
        <end position="635"/>
    </location>
</feature>
<dbReference type="AlphaFoldDB" id="A0A4Q7Z0W4"/>
<sequence>MMRVSVERLRKWLLAGAGLLILVIAGLLAYAHYRAHRFLTELPHKLGADIRQETNSFTWSQTVKGRTIFTVHAAKAIQHQDGQYTMHDVAIAVYGKGQGEGDRTDRIYGKEFQLDQAAGIVKAMGEVHLDLQVPAGTPGAAEETQATGSTQTHAGDLKNSPLIHVKTSGLVYQQKLGLAATDQEIEFEYNGLTGHATGADYNADSGILVLHSRVMVSGLDHGRPLLLTASQARLNRTNHSVLLSEAKLVTVNGEGDGEGARQTVEALEATVLLRPDGSAERMIGEGGVRVTGGDGSQVAAQHGEMLLSAANKPQSMTMKGDVRYTASDPSRQADGEAAEAVAAFNAQGHVEKAVLTGAVHLKERIAPANGAKGAGSERDLTAATVEMALASDAKGRSWIRDAKANGNARLVVREQEKDGKGVRTSSMQGDVLTAQFLHEDGRSWLNGVHGNGATVLEQKSGNGIVQTSSGDRLDVAIRRPSSGSSSGSSSSDVPGEIDTAVQQGHVIATRTAPARPGGSGAMERDRAMAEKLTYDGKTQRMMLSGLVEMQNADGRLWADHVAVEQKTGDAAADGSVKASYRSGTQGDALHVLAGRADLKKASNMAIFYGLEGQPARLWQGGSQIEAPVLEFDRGKNQLTAHGDGSAMAVRTVLPSAGSTKQGVPAASSTTGLLHKAAVVRIASREMIYSDEAHTAQFTGGVKVESTDGVMRGQRATAYLQSAPARKDTVSAPGSGFMGGGVQRVAVEGEIEIEQSGRRATGDRLIYTADDGVFVLTGTEAEPPRVMDATRGTVTGRELRFREQDASVVVSNGDANGKGQRVRTETRVKRER</sequence>
<keyword evidence="2" id="KW-0472">Membrane</keyword>
<keyword evidence="2" id="KW-1133">Transmembrane helix</keyword>
<feature type="domain" description="Organic solvent tolerance-like N-terminal" evidence="3">
    <location>
        <begin position="681"/>
        <end position="780"/>
    </location>
</feature>
<evidence type="ECO:0000259" key="3">
    <source>
        <dbReference type="Pfam" id="PF03968"/>
    </source>
</evidence>
<reference evidence="4 5" key="1">
    <citation type="submission" date="2019-02" db="EMBL/GenBank/DDBJ databases">
        <title>Genomic Encyclopedia of Archaeal and Bacterial Type Strains, Phase II (KMG-II): from individual species to whole genera.</title>
        <authorList>
            <person name="Goeker M."/>
        </authorList>
    </citation>
    <scope>NUCLEOTIDE SEQUENCE [LARGE SCALE GENOMIC DNA]</scope>
    <source>
        <strain evidence="4 5">DSM 18101</strain>
    </source>
</reference>
<comment type="caution">
    <text evidence="4">The sequence shown here is derived from an EMBL/GenBank/DDBJ whole genome shotgun (WGS) entry which is preliminary data.</text>
</comment>
<feature type="compositionally biased region" description="Polar residues" evidence="1">
    <location>
        <begin position="459"/>
        <end position="470"/>
    </location>
</feature>
<dbReference type="Gene3D" id="2.60.450.10">
    <property type="entry name" value="Lipopolysaccharide (LPS) transport protein A like domain"/>
    <property type="match status" value="2"/>
</dbReference>
<gene>
    <name evidence="4" type="ORF">BDD14_4756</name>
</gene>
<feature type="region of interest" description="Disordered" evidence="1">
    <location>
        <begin position="459"/>
        <end position="496"/>
    </location>
</feature>
<name>A0A4Q7Z0W4_9BACT</name>
<feature type="transmembrane region" description="Helical" evidence="2">
    <location>
        <begin position="12"/>
        <end position="33"/>
    </location>
</feature>
<feature type="region of interest" description="Disordered" evidence="1">
    <location>
        <begin position="805"/>
        <end position="831"/>
    </location>
</feature>
<keyword evidence="5" id="KW-1185">Reference proteome</keyword>
<dbReference type="InterPro" id="IPR005653">
    <property type="entry name" value="OstA-like_N"/>
</dbReference>
<accession>A0A4Q7Z0W4</accession>
<evidence type="ECO:0000256" key="1">
    <source>
        <dbReference type="SAM" id="MobiDB-lite"/>
    </source>
</evidence>
<feature type="compositionally biased region" description="Basic and acidic residues" evidence="1">
    <location>
        <begin position="821"/>
        <end position="831"/>
    </location>
</feature>
<dbReference type="EMBL" id="SHKW01000001">
    <property type="protein sequence ID" value="RZU43125.1"/>
    <property type="molecule type" value="Genomic_DNA"/>
</dbReference>
<evidence type="ECO:0000256" key="2">
    <source>
        <dbReference type="SAM" id="Phobius"/>
    </source>
</evidence>
<keyword evidence="2" id="KW-0812">Transmembrane</keyword>
<dbReference type="RefSeq" id="WP_130421450.1">
    <property type="nucleotide sequence ID" value="NZ_SHKW01000001.1"/>
</dbReference>
<evidence type="ECO:0000313" key="5">
    <source>
        <dbReference type="Proteomes" id="UP000292958"/>
    </source>
</evidence>
<organism evidence="4 5">
    <name type="scientific">Edaphobacter modestus</name>
    <dbReference type="NCBI Taxonomy" id="388466"/>
    <lineage>
        <taxon>Bacteria</taxon>
        <taxon>Pseudomonadati</taxon>
        <taxon>Acidobacteriota</taxon>
        <taxon>Terriglobia</taxon>
        <taxon>Terriglobales</taxon>
        <taxon>Acidobacteriaceae</taxon>
        <taxon>Edaphobacter</taxon>
    </lineage>
</organism>